<feature type="region of interest" description="Disordered" evidence="1">
    <location>
        <begin position="20"/>
        <end position="49"/>
    </location>
</feature>
<organism evidence="3 4">
    <name type="scientific">Xenopus laevis</name>
    <name type="common">African clawed frog</name>
    <dbReference type="NCBI Taxonomy" id="8355"/>
    <lineage>
        <taxon>Eukaryota</taxon>
        <taxon>Metazoa</taxon>
        <taxon>Chordata</taxon>
        <taxon>Craniata</taxon>
        <taxon>Vertebrata</taxon>
        <taxon>Euteleostomi</taxon>
        <taxon>Amphibia</taxon>
        <taxon>Batrachia</taxon>
        <taxon>Anura</taxon>
        <taxon>Pipoidea</taxon>
        <taxon>Pipidae</taxon>
        <taxon>Xenopodinae</taxon>
        <taxon>Xenopus</taxon>
        <taxon>Xenopus</taxon>
    </lineage>
</organism>
<name>A0A974D5M6_XENLA</name>
<gene>
    <name evidence="3" type="ORF">XELAEV_18022795mg</name>
</gene>
<feature type="compositionally biased region" description="Acidic residues" evidence="1">
    <location>
        <begin position="23"/>
        <end position="34"/>
    </location>
</feature>
<dbReference type="Proteomes" id="UP000694892">
    <property type="component" value="Chromosome 4L"/>
</dbReference>
<accession>A0A974D5M6</accession>
<feature type="transmembrane region" description="Helical" evidence="2">
    <location>
        <begin position="75"/>
        <end position="98"/>
    </location>
</feature>
<evidence type="ECO:0000256" key="1">
    <source>
        <dbReference type="SAM" id="MobiDB-lite"/>
    </source>
</evidence>
<reference evidence="4" key="1">
    <citation type="journal article" date="2016" name="Nature">
        <title>Genome evolution in the allotetraploid frog Xenopus laevis.</title>
        <authorList>
            <person name="Session A.M."/>
            <person name="Uno Y."/>
            <person name="Kwon T."/>
            <person name="Chapman J.A."/>
            <person name="Toyoda A."/>
            <person name="Takahashi S."/>
            <person name="Fukui A."/>
            <person name="Hikosaka A."/>
            <person name="Suzuki A."/>
            <person name="Kondo M."/>
            <person name="van Heeringen S.J."/>
            <person name="Quigley I."/>
            <person name="Heinz S."/>
            <person name="Ogino H."/>
            <person name="Ochi H."/>
            <person name="Hellsten U."/>
            <person name="Lyons J.B."/>
            <person name="Simakov O."/>
            <person name="Putnam N."/>
            <person name="Stites J."/>
            <person name="Kuroki Y."/>
            <person name="Tanaka T."/>
            <person name="Michiue T."/>
            <person name="Watanabe M."/>
            <person name="Bogdanovic O."/>
            <person name="Lister R."/>
            <person name="Georgiou G."/>
            <person name="Paranjpe S.S."/>
            <person name="van Kruijsbergen I."/>
            <person name="Shu S."/>
            <person name="Carlson J."/>
            <person name="Kinoshita T."/>
            <person name="Ohta Y."/>
            <person name="Mawaribuchi S."/>
            <person name="Jenkins J."/>
            <person name="Grimwood J."/>
            <person name="Schmutz J."/>
            <person name="Mitros T."/>
            <person name="Mozaffari S.V."/>
            <person name="Suzuki Y."/>
            <person name="Haramoto Y."/>
            <person name="Yamamoto T.S."/>
            <person name="Takagi C."/>
            <person name="Heald R."/>
            <person name="Miller K."/>
            <person name="Haudenschild C."/>
            <person name="Kitzman J."/>
            <person name="Nakayama T."/>
            <person name="Izutsu Y."/>
            <person name="Robert J."/>
            <person name="Fortriede J."/>
            <person name="Burns K."/>
            <person name="Lotay V."/>
            <person name="Karimi K."/>
            <person name="Yasuoka Y."/>
            <person name="Dichmann D.S."/>
            <person name="Flajnik M.F."/>
            <person name="Houston D.W."/>
            <person name="Shendure J."/>
            <person name="DuPasquier L."/>
            <person name="Vize P.D."/>
            <person name="Zorn A.M."/>
            <person name="Ito M."/>
            <person name="Marcotte E.M."/>
            <person name="Wallingford J.B."/>
            <person name="Ito Y."/>
            <person name="Asashima M."/>
            <person name="Ueno N."/>
            <person name="Matsuda Y."/>
            <person name="Veenstra G.J."/>
            <person name="Fujiyama A."/>
            <person name="Harland R.M."/>
            <person name="Taira M."/>
            <person name="Rokhsar D.S."/>
        </authorList>
    </citation>
    <scope>NUCLEOTIDE SEQUENCE [LARGE SCALE GENOMIC DNA]</scope>
    <source>
        <strain evidence="4">J</strain>
    </source>
</reference>
<feature type="compositionally biased region" description="Polar residues" evidence="1">
    <location>
        <begin position="35"/>
        <end position="48"/>
    </location>
</feature>
<proteinExistence type="predicted"/>
<keyword evidence="2" id="KW-0472">Membrane</keyword>
<protein>
    <submittedName>
        <fullName evidence="3">Uncharacterized protein</fullName>
    </submittedName>
</protein>
<sequence>MDYEVTPDTVVDNRALGVNTESYYDDDNDDEESTLENSRNMQKASTVAPTGKPFSLQERIEKSFKILEERNYRDLVILGSVIGSCFLLFIGLLLYLTYVISDLKIAKSEIV</sequence>
<evidence type="ECO:0000313" key="4">
    <source>
        <dbReference type="Proteomes" id="UP000694892"/>
    </source>
</evidence>
<keyword evidence="2" id="KW-0812">Transmembrane</keyword>
<evidence type="ECO:0000313" key="3">
    <source>
        <dbReference type="EMBL" id="OCT84641.1"/>
    </source>
</evidence>
<dbReference type="AlphaFoldDB" id="A0A974D5M6"/>
<dbReference type="EMBL" id="CM004472">
    <property type="protein sequence ID" value="OCT84641.1"/>
    <property type="molecule type" value="Genomic_DNA"/>
</dbReference>
<keyword evidence="2" id="KW-1133">Transmembrane helix</keyword>
<evidence type="ECO:0000256" key="2">
    <source>
        <dbReference type="SAM" id="Phobius"/>
    </source>
</evidence>